<evidence type="ECO:0000259" key="5">
    <source>
        <dbReference type="Pfam" id="PF22725"/>
    </source>
</evidence>
<feature type="domain" description="Gfo/Idh/MocA-like oxidoreductase N-terminal" evidence="4">
    <location>
        <begin position="1"/>
        <end position="106"/>
    </location>
</feature>
<dbReference type="InterPro" id="IPR000683">
    <property type="entry name" value="Gfo/Idh/MocA-like_OxRdtase_N"/>
</dbReference>
<dbReference type="InterPro" id="IPR055170">
    <property type="entry name" value="GFO_IDH_MocA-like_dom"/>
</dbReference>
<dbReference type="Gene3D" id="3.40.50.720">
    <property type="entry name" value="NAD(P)-binding Rossmann-like Domain"/>
    <property type="match status" value="1"/>
</dbReference>
<sequence>MVGYGGAGRGIHGRLVRAAGQQVVAVVTRSRAAQVHADWPDARAVPDVDALLADLHDVDLVVVASPTGEHAAHVAAALATGVHVLVDKPLATTAQDAAALVERADGRLTVFQNRRWDPEQLALADVLARDELGRVHRFERRWERFRPQPQDRWKENDEVAGGLLLDLGAHLVDSAVQLFGPVRQVYAELAARTAPAVDDVFLAVRHESGVLSHLQAGGLVGAPGPRTRVLGERGAYLVTRYEGEPTPFEAFDDVYEEGRRPGEPVHEGWLVRGAERRPVPAPTGGHHEIYPALAAWVRGEAPAPVDPADAVATARVLDAARRSAQHGEVVVLD</sequence>
<evidence type="ECO:0000256" key="1">
    <source>
        <dbReference type="ARBA" id="ARBA00010928"/>
    </source>
</evidence>
<comment type="similarity">
    <text evidence="1">Belongs to the Gfo/Idh/MocA family.</text>
</comment>
<proteinExistence type="inferred from homology"/>
<evidence type="ECO:0000313" key="7">
    <source>
        <dbReference type="Proteomes" id="UP000321386"/>
    </source>
</evidence>
<dbReference type="Pfam" id="PF22725">
    <property type="entry name" value="GFO_IDH_MocA_C3"/>
    <property type="match status" value="1"/>
</dbReference>
<dbReference type="PANTHER" id="PTHR43708">
    <property type="entry name" value="CONSERVED EXPRESSED OXIDOREDUCTASE (EUROFUNG)"/>
    <property type="match status" value="1"/>
</dbReference>
<keyword evidence="2" id="KW-0560">Oxidoreductase</keyword>
<comment type="caution">
    <text evidence="6">The sequence shown here is derived from an EMBL/GenBank/DDBJ whole genome shotgun (WGS) entry which is preliminary data.</text>
</comment>
<dbReference type="SUPFAM" id="SSF55347">
    <property type="entry name" value="Glyceraldehyde-3-phosphate dehydrogenase-like, C-terminal domain"/>
    <property type="match status" value="1"/>
</dbReference>
<dbReference type="GO" id="GO:0000166">
    <property type="term" value="F:nucleotide binding"/>
    <property type="evidence" value="ECO:0007669"/>
    <property type="project" value="InterPro"/>
</dbReference>
<dbReference type="PANTHER" id="PTHR43708:SF5">
    <property type="entry name" value="CONSERVED EXPRESSED OXIDOREDUCTASE (EUROFUNG)-RELATED"/>
    <property type="match status" value="1"/>
</dbReference>
<dbReference type="Gene3D" id="3.30.360.10">
    <property type="entry name" value="Dihydrodipicolinate Reductase, domain 2"/>
    <property type="match status" value="1"/>
</dbReference>
<name>A0A510UXA1_9CELL</name>
<dbReference type="SUPFAM" id="SSF51735">
    <property type="entry name" value="NAD(P)-binding Rossmann-fold domains"/>
    <property type="match status" value="1"/>
</dbReference>
<accession>A0A510UXA1</accession>
<reference evidence="6 7" key="1">
    <citation type="submission" date="2019-07" db="EMBL/GenBank/DDBJ databases">
        <title>Whole genome shotgun sequence of Cellulomonas persica NBRC 101101.</title>
        <authorList>
            <person name="Hosoyama A."/>
            <person name="Uohara A."/>
            <person name="Ohji S."/>
            <person name="Ichikawa N."/>
        </authorList>
    </citation>
    <scope>NUCLEOTIDE SEQUENCE [LARGE SCALE GENOMIC DNA]</scope>
    <source>
        <strain evidence="6 7">NBRC 101101</strain>
    </source>
</reference>
<feature type="domain" description="GFO/IDH/MocA-like oxidoreductase" evidence="5">
    <location>
        <begin position="122"/>
        <end position="236"/>
    </location>
</feature>
<gene>
    <name evidence="6" type="ORF">CPE01_14330</name>
</gene>
<dbReference type="EMBL" id="BJUA01000006">
    <property type="protein sequence ID" value="GEK17700.1"/>
    <property type="molecule type" value="Genomic_DNA"/>
</dbReference>
<dbReference type="InterPro" id="IPR036291">
    <property type="entry name" value="NAD(P)-bd_dom_sf"/>
</dbReference>
<evidence type="ECO:0000259" key="4">
    <source>
        <dbReference type="Pfam" id="PF01408"/>
    </source>
</evidence>
<evidence type="ECO:0000256" key="2">
    <source>
        <dbReference type="ARBA" id="ARBA00023002"/>
    </source>
</evidence>
<organism evidence="6 7">
    <name type="scientific">Cellulomonas persica</name>
    <dbReference type="NCBI Taxonomy" id="76861"/>
    <lineage>
        <taxon>Bacteria</taxon>
        <taxon>Bacillati</taxon>
        <taxon>Actinomycetota</taxon>
        <taxon>Actinomycetes</taxon>
        <taxon>Micrococcales</taxon>
        <taxon>Cellulomonadaceae</taxon>
        <taxon>Cellulomonas</taxon>
    </lineage>
</organism>
<dbReference type="AlphaFoldDB" id="A0A510UXA1"/>
<dbReference type="Pfam" id="PF01408">
    <property type="entry name" value="GFO_IDH_MocA"/>
    <property type="match status" value="1"/>
</dbReference>
<evidence type="ECO:0000256" key="3">
    <source>
        <dbReference type="ARBA" id="ARBA00023027"/>
    </source>
</evidence>
<dbReference type="Proteomes" id="UP000321386">
    <property type="component" value="Unassembled WGS sequence"/>
</dbReference>
<keyword evidence="7" id="KW-1185">Reference proteome</keyword>
<dbReference type="GO" id="GO:0016491">
    <property type="term" value="F:oxidoreductase activity"/>
    <property type="evidence" value="ECO:0007669"/>
    <property type="project" value="UniProtKB-KW"/>
</dbReference>
<evidence type="ECO:0000313" key="6">
    <source>
        <dbReference type="EMBL" id="GEK17700.1"/>
    </source>
</evidence>
<keyword evidence="3" id="KW-0520">NAD</keyword>
<dbReference type="InterPro" id="IPR051317">
    <property type="entry name" value="Gfo/Idh/MocA_oxidoreduct"/>
</dbReference>
<protein>
    <submittedName>
        <fullName evidence="6">Oxidoreductase</fullName>
    </submittedName>
</protein>